<reference evidence="2 3" key="1">
    <citation type="submission" date="2020-12" db="EMBL/GenBank/DDBJ databases">
        <title>De novo assembly of Tibetan sheep genome.</title>
        <authorList>
            <person name="Li X."/>
        </authorList>
    </citation>
    <scope>NUCLEOTIDE SEQUENCE [LARGE SCALE GENOMIC DNA]</scope>
    <source>
        <tissue evidence="2">Heart</tissue>
    </source>
</reference>
<dbReference type="AlphaFoldDB" id="A0A836CT96"/>
<feature type="region of interest" description="Disordered" evidence="1">
    <location>
        <begin position="185"/>
        <end position="206"/>
    </location>
</feature>
<evidence type="ECO:0000313" key="3">
    <source>
        <dbReference type="Proteomes" id="UP000664991"/>
    </source>
</evidence>
<evidence type="ECO:0000256" key="1">
    <source>
        <dbReference type="SAM" id="MobiDB-lite"/>
    </source>
</evidence>
<protein>
    <submittedName>
        <fullName evidence="2">Uncharacterized protein</fullName>
    </submittedName>
</protein>
<sequence>MSMKCWMKGLNLTKGRGLHRADVPGSGAVTSQAPKAGPRVIDCTSVSRWQCSPRVQILGYIVTWSWVSLEKTVPSPTYKAAGPRRQLEVQHGREAELSILRAAVQGEQRFIFAGLLLTSHRHQFQEEVIGYYLICAEECFRSSGAAKPPSLPLRSSGRRCLLTIDTSTVISNVWTQFSRRQLAGNGVDHTSSVSHTGPPPSPTPACEKRQQREILRPLPALCSEPSLLFHPRTRALEHRVSSCAHLSCPEECEIFPDQ</sequence>
<accession>A0A836CT96</accession>
<gene>
    <name evidence="2" type="ORF">JEQ12_007805</name>
</gene>
<dbReference type="EMBL" id="JAEMGP010000018">
    <property type="protein sequence ID" value="KAG5198115.1"/>
    <property type="molecule type" value="Genomic_DNA"/>
</dbReference>
<organism evidence="2 3">
    <name type="scientific">Ovis aries</name>
    <name type="common">Sheep</name>
    <dbReference type="NCBI Taxonomy" id="9940"/>
    <lineage>
        <taxon>Eukaryota</taxon>
        <taxon>Metazoa</taxon>
        <taxon>Chordata</taxon>
        <taxon>Craniata</taxon>
        <taxon>Vertebrata</taxon>
        <taxon>Euteleostomi</taxon>
        <taxon>Mammalia</taxon>
        <taxon>Eutheria</taxon>
        <taxon>Laurasiatheria</taxon>
        <taxon>Artiodactyla</taxon>
        <taxon>Ruminantia</taxon>
        <taxon>Pecora</taxon>
        <taxon>Bovidae</taxon>
        <taxon>Caprinae</taxon>
        <taxon>Ovis</taxon>
    </lineage>
</organism>
<proteinExistence type="predicted"/>
<name>A0A836CT96_SHEEP</name>
<evidence type="ECO:0000313" key="2">
    <source>
        <dbReference type="EMBL" id="KAG5198115.1"/>
    </source>
</evidence>
<dbReference type="Proteomes" id="UP000664991">
    <property type="component" value="Unassembled WGS sequence"/>
</dbReference>
<comment type="caution">
    <text evidence="2">The sequence shown here is derived from an EMBL/GenBank/DDBJ whole genome shotgun (WGS) entry which is preliminary data.</text>
</comment>